<keyword evidence="3 8" id="KW-0436">Ligase</keyword>
<dbReference type="InterPro" id="IPR042176">
    <property type="entry name" value="Pantoate_ligase_C"/>
</dbReference>
<protein>
    <recommendedName>
        <fullName evidence="8">Pantothenate synthetase</fullName>
        <shortName evidence="8">PS</shortName>
        <ecNumber evidence="8">6.3.2.1</ecNumber>
    </recommendedName>
    <alternativeName>
        <fullName evidence="8">Pantoate--beta-alanine ligase</fullName>
    </alternativeName>
    <alternativeName>
        <fullName evidence="8">Pantoate-activating enzyme</fullName>
    </alternativeName>
</protein>
<comment type="subcellular location">
    <subcellularLocation>
        <location evidence="8">Cytoplasm</location>
    </subcellularLocation>
</comment>
<comment type="miscellaneous">
    <text evidence="8">The reaction proceeds by a bi uni uni bi ping pong mechanism.</text>
</comment>
<comment type="pathway">
    <text evidence="1 8">Cofactor biosynthesis; (R)-pantothenate biosynthesis; (R)-pantothenate from (R)-pantoate and beta-alanine: step 1/1.</text>
</comment>
<organism evidence="9 10">
    <name type="scientific">Candidatus Kutchimonas denitrificans</name>
    <dbReference type="NCBI Taxonomy" id="3056748"/>
    <lineage>
        <taxon>Bacteria</taxon>
        <taxon>Pseudomonadati</taxon>
        <taxon>Gemmatimonadota</taxon>
        <taxon>Gemmatimonadia</taxon>
        <taxon>Candidatus Palauibacterales</taxon>
        <taxon>Candidatus Palauibacteraceae</taxon>
        <taxon>Candidatus Kutchimonas</taxon>
    </lineage>
</organism>
<dbReference type="SUPFAM" id="SSF52374">
    <property type="entry name" value="Nucleotidylyl transferase"/>
    <property type="match status" value="1"/>
</dbReference>
<proteinExistence type="inferred from homology"/>
<feature type="binding site" evidence="8">
    <location>
        <begin position="184"/>
        <end position="187"/>
    </location>
    <ligand>
        <name>ATP</name>
        <dbReference type="ChEBI" id="CHEBI:30616"/>
    </ligand>
</feature>
<evidence type="ECO:0000256" key="2">
    <source>
        <dbReference type="ARBA" id="ARBA00009256"/>
    </source>
</evidence>
<dbReference type="GO" id="GO:0004592">
    <property type="term" value="F:pantoate-beta-alanine ligase activity"/>
    <property type="evidence" value="ECO:0007669"/>
    <property type="project" value="UniProtKB-UniRule"/>
</dbReference>
<dbReference type="InterPro" id="IPR014729">
    <property type="entry name" value="Rossmann-like_a/b/a_fold"/>
</dbReference>
<dbReference type="GO" id="GO:0015940">
    <property type="term" value="P:pantothenate biosynthetic process"/>
    <property type="evidence" value="ECO:0007669"/>
    <property type="project" value="UniProtKB-UniRule"/>
</dbReference>
<dbReference type="InterPro" id="IPR003721">
    <property type="entry name" value="Pantoate_ligase"/>
</dbReference>
<dbReference type="Gene3D" id="3.40.50.620">
    <property type="entry name" value="HUPs"/>
    <property type="match status" value="1"/>
</dbReference>
<feature type="binding site" evidence="8">
    <location>
        <position position="61"/>
    </location>
    <ligand>
        <name>(R)-pantoate</name>
        <dbReference type="ChEBI" id="CHEBI:15980"/>
    </ligand>
</feature>
<keyword evidence="5 8" id="KW-0547">Nucleotide-binding</keyword>
<feature type="binding site" evidence="8">
    <location>
        <begin position="147"/>
        <end position="150"/>
    </location>
    <ligand>
        <name>ATP</name>
        <dbReference type="ChEBI" id="CHEBI:30616"/>
    </ligand>
</feature>
<evidence type="ECO:0000256" key="3">
    <source>
        <dbReference type="ARBA" id="ARBA00022598"/>
    </source>
</evidence>
<dbReference type="GO" id="GO:0005829">
    <property type="term" value="C:cytosol"/>
    <property type="evidence" value="ECO:0007669"/>
    <property type="project" value="TreeGrafter"/>
</dbReference>
<evidence type="ECO:0000256" key="1">
    <source>
        <dbReference type="ARBA" id="ARBA00004990"/>
    </source>
</evidence>
<dbReference type="Pfam" id="PF02569">
    <property type="entry name" value="Pantoate_ligase"/>
    <property type="match status" value="1"/>
</dbReference>
<feature type="binding site" evidence="8">
    <location>
        <position position="61"/>
    </location>
    <ligand>
        <name>beta-alanine</name>
        <dbReference type="ChEBI" id="CHEBI:57966"/>
    </ligand>
</feature>
<keyword evidence="4 8" id="KW-0566">Pantothenate biosynthesis</keyword>
<comment type="caution">
    <text evidence="9">The sequence shown here is derived from an EMBL/GenBank/DDBJ whole genome shotgun (WGS) entry which is preliminary data.</text>
</comment>
<name>A0AAE5CBM3_9BACT</name>
<dbReference type="Gene3D" id="3.30.1300.10">
    <property type="entry name" value="Pantoate-beta-alanine ligase, C-terminal domain"/>
    <property type="match status" value="1"/>
</dbReference>
<comment type="catalytic activity">
    <reaction evidence="7 8">
        <text>(R)-pantoate + beta-alanine + ATP = (R)-pantothenate + AMP + diphosphate + H(+)</text>
        <dbReference type="Rhea" id="RHEA:10912"/>
        <dbReference type="ChEBI" id="CHEBI:15378"/>
        <dbReference type="ChEBI" id="CHEBI:15980"/>
        <dbReference type="ChEBI" id="CHEBI:29032"/>
        <dbReference type="ChEBI" id="CHEBI:30616"/>
        <dbReference type="ChEBI" id="CHEBI:33019"/>
        <dbReference type="ChEBI" id="CHEBI:57966"/>
        <dbReference type="ChEBI" id="CHEBI:456215"/>
        <dbReference type="EC" id="6.3.2.1"/>
    </reaction>
</comment>
<comment type="function">
    <text evidence="8">Catalyzes the condensation of pantoate with beta-alanine in an ATP-dependent reaction via a pantoyl-adenylate intermediate.</text>
</comment>
<dbReference type="EMBL" id="JAACAK010000046">
    <property type="protein sequence ID" value="NIR74610.1"/>
    <property type="molecule type" value="Genomic_DNA"/>
</dbReference>
<feature type="binding site" evidence="8">
    <location>
        <position position="153"/>
    </location>
    <ligand>
        <name>(R)-pantoate</name>
        <dbReference type="ChEBI" id="CHEBI:15980"/>
    </ligand>
</feature>
<evidence type="ECO:0000256" key="6">
    <source>
        <dbReference type="ARBA" id="ARBA00022840"/>
    </source>
</evidence>
<comment type="subunit">
    <text evidence="8">Homodimer.</text>
</comment>
<evidence type="ECO:0000256" key="4">
    <source>
        <dbReference type="ARBA" id="ARBA00022655"/>
    </source>
</evidence>
<dbReference type="NCBIfam" id="TIGR00018">
    <property type="entry name" value="panC"/>
    <property type="match status" value="1"/>
</dbReference>
<dbReference type="EC" id="6.3.2.1" evidence="8"/>
<sequence length="293" mass="32107">MKLVRTIPEVRAEVGRARGDGRRIGLVPTMGFLHEGHLSLVDRCRDSADFIVMSIFVNPLQFGPSEDLDEYPRDLERDLAFAEERGVDLVFAPDDRELYPTEPTAVVTPKRLADRLCGLSRPGHFEGVLTVVAKLLGIVQPDVSVFGQKDFQQAVLIRRMAEDLNIPGAIEVGPTVREADGLAMSSRNAYLSAEERERALSLSRGLVAAVRAYREGERDVRQLETQIRERMEAAGGVAVEYVSIVSADDLEPLSRATDDAVAAVAARVGSTRLIDNTYLARPDAGLARLAEPD</sequence>
<dbReference type="FunFam" id="3.30.1300.10:FF:000001">
    <property type="entry name" value="Pantothenate synthetase"/>
    <property type="match status" value="1"/>
</dbReference>
<dbReference type="AlphaFoldDB" id="A0AAE5CBM3"/>
<evidence type="ECO:0000256" key="7">
    <source>
        <dbReference type="ARBA" id="ARBA00048258"/>
    </source>
</evidence>
<dbReference type="HAMAP" id="MF_00158">
    <property type="entry name" value="PanC"/>
    <property type="match status" value="1"/>
</dbReference>
<feature type="binding site" evidence="8">
    <location>
        <begin position="30"/>
        <end position="37"/>
    </location>
    <ligand>
        <name>ATP</name>
        <dbReference type="ChEBI" id="CHEBI:30616"/>
    </ligand>
</feature>
<dbReference type="PANTHER" id="PTHR21299">
    <property type="entry name" value="CYTIDYLATE KINASE/PANTOATE-BETA-ALANINE LIGASE"/>
    <property type="match status" value="1"/>
</dbReference>
<comment type="similarity">
    <text evidence="2 8">Belongs to the pantothenate synthetase family.</text>
</comment>
<gene>
    <name evidence="8" type="primary">panC</name>
    <name evidence="9" type="ORF">GWO12_05800</name>
</gene>
<feature type="active site" description="Proton donor" evidence="8">
    <location>
        <position position="37"/>
    </location>
</feature>
<evidence type="ECO:0000256" key="5">
    <source>
        <dbReference type="ARBA" id="ARBA00022741"/>
    </source>
</evidence>
<dbReference type="GO" id="GO:0005524">
    <property type="term" value="F:ATP binding"/>
    <property type="evidence" value="ECO:0007669"/>
    <property type="project" value="UniProtKB-KW"/>
</dbReference>
<evidence type="ECO:0000313" key="9">
    <source>
        <dbReference type="EMBL" id="NIR74610.1"/>
    </source>
</evidence>
<keyword evidence="8" id="KW-0963">Cytoplasm</keyword>
<dbReference type="PANTHER" id="PTHR21299:SF1">
    <property type="entry name" value="PANTOATE--BETA-ALANINE LIGASE"/>
    <property type="match status" value="1"/>
</dbReference>
<feature type="binding site" evidence="8">
    <location>
        <position position="176"/>
    </location>
    <ligand>
        <name>ATP</name>
        <dbReference type="ChEBI" id="CHEBI:30616"/>
    </ligand>
</feature>
<evidence type="ECO:0000256" key="8">
    <source>
        <dbReference type="HAMAP-Rule" id="MF_00158"/>
    </source>
</evidence>
<reference evidence="9 10" key="1">
    <citation type="submission" date="2020-01" db="EMBL/GenBank/DDBJ databases">
        <title>Genomes assembled from Gulf of Kutch pelagic sediment metagenomes.</title>
        <authorList>
            <person name="Chandrashekar M."/>
            <person name="Mahajan M.S."/>
            <person name="Dave K.J."/>
            <person name="Vatsa P."/>
            <person name="Nathani N.M."/>
        </authorList>
    </citation>
    <scope>NUCLEOTIDE SEQUENCE [LARGE SCALE GENOMIC DNA]</scope>
    <source>
        <strain evidence="9">KS3-K002</strain>
    </source>
</reference>
<dbReference type="Proteomes" id="UP000702544">
    <property type="component" value="Unassembled WGS sequence"/>
</dbReference>
<accession>A0AAE5CBM3</accession>
<dbReference type="CDD" id="cd00560">
    <property type="entry name" value="PanC"/>
    <property type="match status" value="1"/>
</dbReference>
<evidence type="ECO:0000313" key="10">
    <source>
        <dbReference type="Proteomes" id="UP000702544"/>
    </source>
</evidence>
<keyword evidence="6 8" id="KW-0067">ATP-binding</keyword>
<dbReference type="FunFam" id="3.40.50.620:FF:000013">
    <property type="entry name" value="Pantothenate synthetase"/>
    <property type="match status" value="1"/>
</dbReference>